<feature type="region of interest" description="Disordered" evidence="1">
    <location>
        <begin position="194"/>
        <end position="221"/>
    </location>
</feature>
<name>A0A930UH13_9GAMM</name>
<keyword evidence="4" id="KW-1185">Reference proteome</keyword>
<keyword evidence="2" id="KW-0732">Signal</keyword>
<dbReference type="EMBL" id="JADHEI010000028">
    <property type="protein sequence ID" value="MBF2734976.1"/>
    <property type="molecule type" value="Genomic_DNA"/>
</dbReference>
<organism evidence="3 4">
    <name type="scientific">Candidatus Amphirhobacter heronislandensis</name>
    <dbReference type="NCBI Taxonomy" id="1732024"/>
    <lineage>
        <taxon>Bacteria</taxon>
        <taxon>Pseudomonadati</taxon>
        <taxon>Pseudomonadota</taxon>
        <taxon>Gammaproteobacteria</taxon>
        <taxon>Candidatus Tethybacterales</taxon>
        <taxon>Candidatus Tethybacteraceae</taxon>
        <taxon>Candidatus Amphirhobacter</taxon>
    </lineage>
</organism>
<dbReference type="Proteomes" id="UP000604381">
    <property type="component" value="Unassembled WGS sequence"/>
</dbReference>
<evidence type="ECO:0000313" key="3">
    <source>
        <dbReference type="EMBL" id="MBF2734976.1"/>
    </source>
</evidence>
<feature type="chain" id="PRO_5038056271" description="Autotransporter domain-containing protein" evidence="2">
    <location>
        <begin position="35"/>
        <end position="1676"/>
    </location>
</feature>
<evidence type="ECO:0000256" key="1">
    <source>
        <dbReference type="SAM" id="MobiDB-lite"/>
    </source>
</evidence>
<evidence type="ECO:0000313" key="4">
    <source>
        <dbReference type="Proteomes" id="UP000604381"/>
    </source>
</evidence>
<sequence length="1676" mass="180199">MANHINNRRAAHWSAARIAVLPVLLLGASLQAAAQAQTPAYRIQDDTRRHQPGVVPDLNNTHLNIGVRHFSISPAALGAQHTCKTIRASLVNHKDQFNIFRDNQSIHGNARDTADLSLNTRTYAGATMGGNNLFKVSATAKPGVHSLHNHIDAGVYTVNIEFTGSGNFTGVTCVPYTVTLAAFTLKVQHKLTSPTGNRWREGMRGPNQRRASRHKPHPTINSNLDIATAVSIQKSSSRVDTGMTLHQFFLDCPLTRHEFEGPSQMEMAVMYPYDSSQRENSIEVSVRGGDFANNVKAGEKEQHVRVYFRSDARFEAGSKITTTIRSYVDSSCDGNWRGVEEDNGITVPAVSSVPFATYVNSFNLPERQTWSYWSNHNTVAVSLNRYDTRRARQDTGIRIHVGNTACVTTNIWLLALTLTNFSGNYSTPFRLIKNSQSSNTSSNIEDQSDSMAMGDNNSDYYWLVTRSTQGTWNEPFYSRPGAFDFRFQVANFDSDCEAERRVFRPSPNRYDVTVQITIHDAWDNWYKRTSAQQTDYESETPFDADKKPSTPDGGATFSPVRLATITRPQAVGVSIKRIQYHCQIANVALLEGENEYFDLNVYDDKDDPYVPGQAAFSAVNMTMSEGRHVRLQLKPGTAVQSVTTALTLAATVVVDKDASCTNSLLAGPELLAYTLTIGPAPAWEALDSTGGKNVGTAASVFRGPEITSQEDTGISIHYGMAGGACESFDVAMLNYTDFLELRKHDTSDDSAGASTTSFEGLEMKASTGDYLAVRFNGKPVLPDARATQYITLSLALDVNASCDSVHNVPYPTVLAYPLTIRPDTPWEERSNHVATVPSANYYAVTMTTATDTGARLQRSSLDCPRTDVRLLNLRHAFALSLEADDGTAGGYGDSKTDSASNVNMVTGAGGMKVALYIRANPQLAAGPHTLTVEYAANATCAPRDAITETFTVSFGAGDVPWTADSDEVTAPPAAIDTDDLDAGAVNTGLHLQRVPDDCEETTVRLLGHHDILELRKYDGSNAVTGAGNSGSVIEDVDMTTGGDDDHVRLYFKSGHGDTTDTQYVVTVQMSAGDGCDFNGLVAAVESVAVTLSVNDNHNSAPAITHNQESNAFTLILRDRHESRDTGLVITVVDDKDAEDGWPQMAITGADASAFTLMTIASYSREYSQLVLSLRIADATSVAMASKDEYAIGIRATDHDDSGATASLGGFRITVAQVTVRDPETEEAVRGIGGVAARAIGLGGIDSVLGRAQIGGDARLAQRDGSGAAAFSDLVHANEEAIENGDFDLREMMTGQAFALPLGVGEGVFDSGIGVWGKVDLLDMASGPDSLTQAGDVKQEGEIFSAQFGIDTLLANGWLAGVGYGVHEAESTYQRRNNTANIDGTYKLDINVVQPYVGFDALGGRLAASAGFGSGDLVFTDADINTPAEEEYDAGYRSYALGYGMIVSEPGAADELSVRGAFVSSELDIDGEVLDAENNTLRLALAYVRSLDFGGSQQVKPSLEVAYANSWGASDADDGDGYEVIAGLGYARDRLEAEASYLYISTGGGTESKTSGASLSFRYRPLAAGLGLGLQAQPSYGPTEGSDGALWELDGLRSLSGLLNEERILALRTGIDYGFAVPGGVLTPYGRYDVIGSGAARELGLRMNSGLGTRWILSYRRAADDVNALKIEYWLGE</sequence>
<proteinExistence type="predicted"/>
<evidence type="ECO:0008006" key="5">
    <source>
        <dbReference type="Google" id="ProtNLM"/>
    </source>
</evidence>
<gene>
    <name evidence="3" type="ORF">ISN26_02640</name>
</gene>
<accession>A0A930UH13</accession>
<feature type="signal peptide" evidence="2">
    <location>
        <begin position="1"/>
        <end position="34"/>
    </location>
</feature>
<protein>
    <recommendedName>
        <fullName evidence="5">Autotransporter domain-containing protein</fullName>
    </recommendedName>
</protein>
<evidence type="ECO:0000256" key="2">
    <source>
        <dbReference type="SAM" id="SignalP"/>
    </source>
</evidence>
<comment type="caution">
    <text evidence="3">The sequence shown here is derived from an EMBL/GenBank/DDBJ whole genome shotgun (WGS) entry which is preliminary data.</text>
</comment>
<reference evidence="3" key="1">
    <citation type="submission" date="2020-10" db="EMBL/GenBank/DDBJ databases">
        <title>An improved Amphimedon queenslandica hologenome assembly reveals how three proteobacterial symbionts can extend the metabolic phenotypic of their marine sponge host.</title>
        <authorList>
            <person name="Degnan B."/>
            <person name="Degnan S."/>
            <person name="Xiang X."/>
        </authorList>
    </citation>
    <scope>NUCLEOTIDE SEQUENCE</scope>
    <source>
        <strain evidence="3">AqS2</strain>
    </source>
</reference>
<feature type="region of interest" description="Disordered" evidence="1">
    <location>
        <begin position="533"/>
        <end position="555"/>
    </location>
</feature>